<name>A0A2X4V0H6_9NOCA</name>
<comment type="similarity">
    <text evidence="2">Belongs to the amidase family.</text>
</comment>
<dbReference type="PANTHER" id="PTHR11895">
    <property type="entry name" value="TRANSAMIDASE"/>
    <property type="match status" value="1"/>
</dbReference>
<evidence type="ECO:0000313" key="7">
    <source>
        <dbReference type="Proteomes" id="UP000249091"/>
    </source>
</evidence>
<evidence type="ECO:0000313" key="6">
    <source>
        <dbReference type="EMBL" id="SQI38810.1"/>
    </source>
</evidence>
<dbReference type="PANTHER" id="PTHR11895:SF7">
    <property type="entry name" value="GLUTAMYL-TRNA(GLN) AMIDOTRANSFERASE SUBUNIT A, MITOCHONDRIAL"/>
    <property type="match status" value="1"/>
</dbReference>
<keyword evidence="6" id="KW-0378">Hydrolase</keyword>
<evidence type="ECO:0000259" key="5">
    <source>
        <dbReference type="Pfam" id="PF01425"/>
    </source>
</evidence>
<dbReference type="InterPro" id="IPR000120">
    <property type="entry name" value="Amidase"/>
</dbReference>
<feature type="domain" description="Amidase" evidence="5">
    <location>
        <begin position="27"/>
        <end position="473"/>
    </location>
</feature>
<evidence type="ECO:0000256" key="4">
    <source>
        <dbReference type="SAM" id="MobiDB-lite"/>
    </source>
</evidence>
<dbReference type="STRING" id="1219011.GCA_001895045_01356"/>
<feature type="compositionally biased region" description="Low complexity" evidence="4">
    <location>
        <begin position="143"/>
        <end position="152"/>
    </location>
</feature>
<feature type="region of interest" description="Disordered" evidence="4">
    <location>
        <begin position="125"/>
        <end position="152"/>
    </location>
</feature>
<dbReference type="RefSeq" id="WP_072699341.1">
    <property type="nucleotide sequence ID" value="NZ_JAFBBL010000001.1"/>
</dbReference>
<dbReference type="KEGG" id="rcr:NCTC10994_04052"/>
<accession>A0A2X4V0H6</accession>
<proteinExistence type="inferred from homology"/>
<dbReference type="AlphaFoldDB" id="A0A2X4V0H6"/>
<evidence type="ECO:0000256" key="2">
    <source>
        <dbReference type="ARBA" id="ARBA00009199"/>
    </source>
</evidence>
<keyword evidence="7" id="KW-1185">Reference proteome</keyword>
<dbReference type="EMBL" id="LS483468">
    <property type="protein sequence ID" value="SQI38810.1"/>
    <property type="molecule type" value="Genomic_DNA"/>
</dbReference>
<comment type="catalytic activity">
    <reaction evidence="1">
        <text>a monocarboxylic acid amide + H2O = a monocarboxylate + NH4(+)</text>
        <dbReference type="Rhea" id="RHEA:12020"/>
        <dbReference type="ChEBI" id="CHEBI:15377"/>
        <dbReference type="ChEBI" id="CHEBI:28938"/>
        <dbReference type="ChEBI" id="CHEBI:35757"/>
        <dbReference type="ChEBI" id="CHEBI:83628"/>
        <dbReference type="EC" id="3.5.1.4"/>
    </reaction>
</comment>
<sequence>MDFEEYGRYDAVGLAELVASGQTTPHELLETAIGRLDAVEPILNTVVCRLDREARVRAGHRLEGLFAGVPFLVKDLGQDIAGIPTGSGSRALAHVPAERNSVVVDRWLDAGLVVFGKTNTPEFGLKGITEPEANGPTRNPWNPASTPGGSSGGSAAAVAAGVVPAAGASDGGGSIRIPAACCGLVGLKPGRGVVPTGPLGSEPLHGAATNGAITRSIRDSAALLDVMAGAYAAAPFLSAAPPQSYSAAARVAPRRLRIGYATESPLGTGVDPEAIAAVDATVALLDELGHHVEPATTGVDERQLASDFLTMWFASLATEVDEVKQRTGSGPDGFEFDTRILAELGRTVPAPQYLAALDRWGEHTARLAAFHDRYDLLLTPTLAYPPARIGELATPRWMSTLGNVLIATRMGKVARWTGLVDRMIDENLSRTPYTQLANITGRPAISLPLHWTADGMPLGVQFVAPLGGEGLLLALGGELEQARPWFDRRPALAVG</sequence>
<dbReference type="Gene3D" id="3.90.1300.10">
    <property type="entry name" value="Amidase signature (AS) domain"/>
    <property type="match status" value="1"/>
</dbReference>
<gene>
    <name evidence="6" type="primary">nylA</name>
    <name evidence="6" type="ORF">NCTC10994_04052</name>
</gene>
<protein>
    <recommendedName>
        <fullName evidence="3">amidase</fullName>
        <ecNumber evidence="3">3.5.1.4</ecNumber>
    </recommendedName>
</protein>
<evidence type="ECO:0000256" key="3">
    <source>
        <dbReference type="ARBA" id="ARBA00012922"/>
    </source>
</evidence>
<dbReference type="Pfam" id="PF01425">
    <property type="entry name" value="Amidase"/>
    <property type="match status" value="1"/>
</dbReference>
<dbReference type="SUPFAM" id="SSF75304">
    <property type="entry name" value="Amidase signature (AS) enzymes"/>
    <property type="match status" value="1"/>
</dbReference>
<evidence type="ECO:0000256" key="1">
    <source>
        <dbReference type="ARBA" id="ARBA00001311"/>
    </source>
</evidence>
<dbReference type="PROSITE" id="PS00571">
    <property type="entry name" value="AMIDASES"/>
    <property type="match status" value="1"/>
</dbReference>
<organism evidence="6 7">
    <name type="scientific">Rhodococcus coprophilus</name>
    <dbReference type="NCBI Taxonomy" id="38310"/>
    <lineage>
        <taxon>Bacteria</taxon>
        <taxon>Bacillati</taxon>
        <taxon>Actinomycetota</taxon>
        <taxon>Actinomycetes</taxon>
        <taxon>Mycobacteriales</taxon>
        <taxon>Nocardiaceae</taxon>
        <taxon>Rhodococcus</taxon>
    </lineage>
</organism>
<dbReference type="InterPro" id="IPR020556">
    <property type="entry name" value="Amidase_CS"/>
</dbReference>
<dbReference type="EC" id="3.5.1.4" evidence="3"/>
<dbReference type="InterPro" id="IPR023631">
    <property type="entry name" value="Amidase_dom"/>
</dbReference>
<reference evidence="6 7" key="1">
    <citation type="submission" date="2018-06" db="EMBL/GenBank/DDBJ databases">
        <authorList>
            <consortium name="Pathogen Informatics"/>
            <person name="Doyle S."/>
        </authorList>
    </citation>
    <scope>NUCLEOTIDE SEQUENCE [LARGE SCALE GENOMIC DNA]</scope>
    <source>
        <strain evidence="6 7">NCTC10994</strain>
    </source>
</reference>
<dbReference type="GO" id="GO:0004040">
    <property type="term" value="F:amidase activity"/>
    <property type="evidence" value="ECO:0007669"/>
    <property type="project" value="UniProtKB-EC"/>
</dbReference>
<dbReference type="InterPro" id="IPR036928">
    <property type="entry name" value="AS_sf"/>
</dbReference>
<dbReference type="SMR" id="A0A2X4V0H6"/>
<dbReference type="Proteomes" id="UP000249091">
    <property type="component" value="Chromosome 1"/>
</dbReference>